<evidence type="ECO:0000313" key="2">
    <source>
        <dbReference type="EMBL" id="TYR33802.1"/>
    </source>
</evidence>
<name>A0A5D4H0K1_9HYPH</name>
<dbReference type="InterPro" id="IPR025109">
    <property type="entry name" value="DUF4031"/>
</dbReference>
<proteinExistence type="predicted"/>
<dbReference type="Pfam" id="PF13223">
    <property type="entry name" value="DUF4031"/>
    <property type="match status" value="1"/>
</dbReference>
<accession>A0A5D4H0K1</accession>
<evidence type="ECO:0000313" key="3">
    <source>
        <dbReference type="Proteomes" id="UP000323258"/>
    </source>
</evidence>
<dbReference type="AlphaFoldDB" id="A0A5D4H0K1"/>
<organism evidence="2 3">
    <name type="scientific">Neoaquamicrobium microcysteis</name>
    <dbReference type="NCBI Taxonomy" id="2682781"/>
    <lineage>
        <taxon>Bacteria</taxon>
        <taxon>Pseudomonadati</taxon>
        <taxon>Pseudomonadota</taxon>
        <taxon>Alphaproteobacteria</taxon>
        <taxon>Hyphomicrobiales</taxon>
        <taxon>Phyllobacteriaceae</taxon>
        <taxon>Neoaquamicrobium</taxon>
    </lineage>
</organism>
<sequence>MAVYVDEPVWPWAGRRWCHMLADDEAELHRFAARIGIHRHAYQGPPKTSAPHYDLTGLERDRAVRMGAQPVGREQIVAVFRRVREPRKNKMRQQLPAAAE</sequence>
<protein>
    <submittedName>
        <fullName evidence="2">DUF4031 domain-containing protein</fullName>
    </submittedName>
</protein>
<reference evidence="2 3" key="1">
    <citation type="submission" date="2019-08" db="EMBL/GenBank/DDBJ databases">
        <authorList>
            <person name="Seo Y.L."/>
        </authorList>
    </citation>
    <scope>NUCLEOTIDE SEQUENCE [LARGE SCALE GENOMIC DNA]</scope>
    <source>
        <strain evidence="2 3">MaA-C15</strain>
    </source>
</reference>
<reference evidence="2 3" key="2">
    <citation type="submission" date="2019-09" db="EMBL/GenBank/DDBJ databases">
        <title>Mesorhizobium sp. MaA-C15 isolated from Microcystis aeruginosa.</title>
        <authorList>
            <person name="Jeong S.E."/>
            <person name="Jin H.M."/>
            <person name="Jeon C.O."/>
        </authorList>
    </citation>
    <scope>NUCLEOTIDE SEQUENCE [LARGE SCALE GENOMIC DNA]</scope>
    <source>
        <strain evidence="2 3">MaA-C15</strain>
    </source>
</reference>
<comment type="caution">
    <text evidence="2">The sequence shown here is derived from an EMBL/GenBank/DDBJ whole genome shotgun (WGS) entry which is preliminary data.</text>
</comment>
<dbReference type="Proteomes" id="UP000323258">
    <property type="component" value="Unassembled WGS sequence"/>
</dbReference>
<dbReference type="EMBL" id="VSZS01000058">
    <property type="protein sequence ID" value="TYR33802.1"/>
    <property type="molecule type" value="Genomic_DNA"/>
</dbReference>
<evidence type="ECO:0000259" key="1">
    <source>
        <dbReference type="Pfam" id="PF13223"/>
    </source>
</evidence>
<feature type="domain" description="DUF4031" evidence="1">
    <location>
        <begin position="3"/>
        <end position="82"/>
    </location>
</feature>
<dbReference type="OrthoDB" id="9808993at2"/>
<keyword evidence="3" id="KW-1185">Reference proteome</keyword>
<gene>
    <name evidence="2" type="ORF">FY036_07075</name>
</gene>